<reference evidence="1 2" key="1">
    <citation type="submission" date="2018-08" db="EMBL/GenBank/DDBJ databases">
        <title>Flavobacterium tibetense sp. nov., isolated from a wetland YonghuCo on Tibetan Plateau.</title>
        <authorList>
            <person name="Phurbu D."/>
            <person name="Lu H."/>
            <person name="Xing P."/>
        </authorList>
    </citation>
    <scope>NUCLEOTIDE SEQUENCE [LARGE SCALE GENOMIC DNA]</scope>
    <source>
        <strain evidence="1 2">DJC</strain>
    </source>
</reference>
<name>A0A411Z882_9RHOB</name>
<accession>A0A411Z882</accession>
<evidence type="ECO:0000313" key="1">
    <source>
        <dbReference type="EMBL" id="RGP39261.1"/>
    </source>
</evidence>
<dbReference type="AlphaFoldDB" id="A0A411Z882"/>
<dbReference type="Proteomes" id="UP000284547">
    <property type="component" value="Unassembled WGS sequence"/>
</dbReference>
<proteinExistence type="predicted"/>
<protein>
    <submittedName>
        <fullName evidence="1">Uncharacterized protein</fullName>
    </submittedName>
</protein>
<sequence length="157" mass="16763">MAGTDFSNWQKEKAIQALVDEAQAVADRLAGGKPHAVEQHAAAAQFWAQVHLADGQDLTKLASWKAAEVQRFVRASQTKIAALRKARDYVSSDGLAAWLHTARAVQEPRITPAVREIWAHLSAAGQNVEAMLADLLEDAGMAGGQGRLVPAGFGEPS</sequence>
<comment type="caution">
    <text evidence="1">The sequence shown here is derived from an EMBL/GenBank/DDBJ whole genome shotgun (WGS) entry which is preliminary data.</text>
</comment>
<dbReference type="OrthoDB" id="7772879at2"/>
<organism evidence="1 2">
    <name type="scientific">Pseudotabrizicola alkalilacus</name>
    <dbReference type="NCBI Taxonomy" id="2305252"/>
    <lineage>
        <taxon>Bacteria</taxon>
        <taxon>Pseudomonadati</taxon>
        <taxon>Pseudomonadota</taxon>
        <taxon>Alphaproteobacteria</taxon>
        <taxon>Rhodobacterales</taxon>
        <taxon>Paracoccaceae</taxon>
        <taxon>Pseudotabrizicola</taxon>
    </lineage>
</organism>
<dbReference type="RefSeq" id="WP_118149976.1">
    <property type="nucleotide sequence ID" value="NZ_QWEY01000001.1"/>
</dbReference>
<gene>
    <name evidence="1" type="ORF">D1012_03940</name>
</gene>
<evidence type="ECO:0000313" key="2">
    <source>
        <dbReference type="Proteomes" id="UP000284547"/>
    </source>
</evidence>
<keyword evidence="2" id="KW-1185">Reference proteome</keyword>
<dbReference type="EMBL" id="QWEY01000001">
    <property type="protein sequence ID" value="RGP39261.1"/>
    <property type="molecule type" value="Genomic_DNA"/>
</dbReference>